<protein>
    <submittedName>
        <fullName evidence="1">DUF4062 domain-containing protein</fullName>
    </submittedName>
</protein>
<dbReference type="Proteomes" id="UP000611723">
    <property type="component" value="Unassembled WGS sequence"/>
</dbReference>
<sequence length="488" mass="56565">MSKKLSIHILFAELDNQPILKNRGWVSFFEKFLYMMLRQTTDQPFQIHLISDQEEASSVAPDILIPLLSPDFVLSGICLDRLEQYFLDNSTLKEDVLDSRIFTVFKAPLDYVDIPPRLKPYTTYNLFLNEDDDKREFSEFFSEEAEKNYWMKMVDLSFDIYEAMIQITSEEMPKKKSSYKRKAVYLSDTGQDLSGARNIIKRELLRHGYEVYPKANLPHKITALKESIGQDLTKCQYSLHLIGGSYGPIPNGSEMSVMDLQNEMAAERSRNFPAKLSRLIWISPSLKYASEKQKAFIHNLKRDSHASIGAEVLQTSLEDFKNTLWEELIDGGLNKKLRLTVSDLEEKQPVLYLLYDPVDEEKLKPVIKKLEKSTIKVITPPRKGELMELRNQHIDALKQMDAAIVFQNAVNDQWVHMKLLDLLKAPGFGRSKPIIDKLFLTNKSKDIEKEYASRYEVKVDNSADYKKLDNFIKLIESNFQKNYESIKQ</sequence>
<proteinExistence type="predicted"/>
<gene>
    <name evidence="1" type="ORF">JKA74_18950</name>
</gene>
<reference evidence="1" key="1">
    <citation type="submission" date="2021-01" db="EMBL/GenBank/DDBJ databases">
        <title>Marivirga aurantiaca sp. nov., isolated from intertidal surface sediments.</title>
        <authorList>
            <person name="Zhang M."/>
        </authorList>
    </citation>
    <scope>NUCLEOTIDE SEQUENCE</scope>
    <source>
        <strain evidence="1">S37H4</strain>
    </source>
</reference>
<name>A0A935CBG0_9BACT</name>
<accession>A0A935CBG0</accession>
<dbReference type="EMBL" id="JAEQBW010000014">
    <property type="protein sequence ID" value="MBK6267130.1"/>
    <property type="molecule type" value="Genomic_DNA"/>
</dbReference>
<dbReference type="AlphaFoldDB" id="A0A935CBG0"/>
<organism evidence="1 2">
    <name type="scientific">Marivirga aurantiaca</name>
    <dbReference type="NCBI Taxonomy" id="2802615"/>
    <lineage>
        <taxon>Bacteria</taxon>
        <taxon>Pseudomonadati</taxon>
        <taxon>Bacteroidota</taxon>
        <taxon>Cytophagia</taxon>
        <taxon>Cytophagales</taxon>
        <taxon>Marivirgaceae</taxon>
        <taxon>Marivirga</taxon>
    </lineage>
</organism>
<dbReference type="RefSeq" id="WP_201432820.1">
    <property type="nucleotide sequence ID" value="NZ_JAEQBW010000014.1"/>
</dbReference>
<evidence type="ECO:0000313" key="2">
    <source>
        <dbReference type="Proteomes" id="UP000611723"/>
    </source>
</evidence>
<comment type="caution">
    <text evidence="1">The sequence shown here is derived from an EMBL/GenBank/DDBJ whole genome shotgun (WGS) entry which is preliminary data.</text>
</comment>
<keyword evidence="2" id="KW-1185">Reference proteome</keyword>
<evidence type="ECO:0000313" key="1">
    <source>
        <dbReference type="EMBL" id="MBK6267130.1"/>
    </source>
</evidence>